<dbReference type="EMBL" id="JAGJCF010000015">
    <property type="protein sequence ID" value="MBP0617317.1"/>
    <property type="molecule type" value="Genomic_DNA"/>
</dbReference>
<dbReference type="RefSeq" id="WP_209595958.1">
    <property type="nucleotide sequence ID" value="NZ_JAGJCF010000015.1"/>
</dbReference>
<proteinExistence type="predicted"/>
<sequence>MLDEQLRVQKASADDIFSDIVRIPEDHRVGGSGGTIRNGAVIRIEHKGRKTFAIVRGLDCAQPIVQMDEFIRDRLCVKPGEFIRKSGIRLARWYEKPWWLLFVTNPTVHVSAWLAVISVGLGALSIFLALC</sequence>
<dbReference type="SUPFAM" id="SSF50692">
    <property type="entry name" value="ADC-like"/>
    <property type="match status" value="1"/>
</dbReference>
<feature type="transmembrane region" description="Helical" evidence="1">
    <location>
        <begin position="110"/>
        <end position="130"/>
    </location>
</feature>
<keyword evidence="1" id="KW-1133">Transmembrane helix</keyword>
<name>A0ABS4BLC2_9HYPH</name>
<protein>
    <submittedName>
        <fullName evidence="2">Uncharacterized protein</fullName>
    </submittedName>
</protein>
<organism evidence="2 3">
    <name type="scientific">Jiella mangrovi</name>
    <dbReference type="NCBI Taxonomy" id="2821407"/>
    <lineage>
        <taxon>Bacteria</taxon>
        <taxon>Pseudomonadati</taxon>
        <taxon>Pseudomonadota</taxon>
        <taxon>Alphaproteobacteria</taxon>
        <taxon>Hyphomicrobiales</taxon>
        <taxon>Aurantimonadaceae</taxon>
        <taxon>Jiella</taxon>
    </lineage>
</organism>
<dbReference type="Gene3D" id="2.40.40.20">
    <property type="match status" value="1"/>
</dbReference>
<evidence type="ECO:0000313" key="2">
    <source>
        <dbReference type="EMBL" id="MBP0617317.1"/>
    </source>
</evidence>
<keyword evidence="1" id="KW-0472">Membrane</keyword>
<evidence type="ECO:0000313" key="3">
    <source>
        <dbReference type="Proteomes" id="UP000678276"/>
    </source>
</evidence>
<comment type="caution">
    <text evidence="2">The sequence shown here is derived from an EMBL/GenBank/DDBJ whole genome shotgun (WGS) entry which is preliminary data.</text>
</comment>
<keyword evidence="1" id="KW-0812">Transmembrane</keyword>
<dbReference type="InterPro" id="IPR009010">
    <property type="entry name" value="Asp_de-COase-like_dom_sf"/>
</dbReference>
<keyword evidence="3" id="KW-1185">Reference proteome</keyword>
<reference evidence="2 3" key="1">
    <citation type="submission" date="2021-04" db="EMBL/GenBank/DDBJ databases">
        <title>Whole genome sequence of Jiella sp. KSK16Y-1.</title>
        <authorList>
            <person name="Tuo L."/>
        </authorList>
    </citation>
    <scope>NUCLEOTIDE SEQUENCE [LARGE SCALE GENOMIC DNA]</scope>
    <source>
        <strain evidence="2 3">KSK16Y-1</strain>
    </source>
</reference>
<evidence type="ECO:0000256" key="1">
    <source>
        <dbReference type="SAM" id="Phobius"/>
    </source>
</evidence>
<accession>A0ABS4BLC2</accession>
<dbReference type="Proteomes" id="UP000678276">
    <property type="component" value="Unassembled WGS sequence"/>
</dbReference>
<gene>
    <name evidence="2" type="ORF">J6595_17155</name>
</gene>